<evidence type="ECO:0000313" key="4">
    <source>
        <dbReference type="EMBL" id="TFH90402.1"/>
    </source>
</evidence>
<evidence type="ECO:0000259" key="2">
    <source>
        <dbReference type="Pfam" id="PF06251"/>
    </source>
</evidence>
<organism evidence="4 5">
    <name type="scientific">Vibrio ouci</name>
    <dbReference type="NCBI Taxonomy" id="2499078"/>
    <lineage>
        <taxon>Bacteria</taxon>
        <taxon>Pseudomonadati</taxon>
        <taxon>Pseudomonadota</taxon>
        <taxon>Gammaproteobacteria</taxon>
        <taxon>Vibrionales</taxon>
        <taxon>Vibrionaceae</taxon>
        <taxon>Vibrio</taxon>
    </lineage>
</organism>
<keyword evidence="5" id="KW-1185">Reference proteome</keyword>
<dbReference type="RefSeq" id="WP_134836564.1">
    <property type="nucleotide sequence ID" value="NZ_SATR01000029.1"/>
</dbReference>
<evidence type="ECO:0000313" key="5">
    <source>
        <dbReference type="Proteomes" id="UP000297753"/>
    </source>
</evidence>
<evidence type="ECO:0000256" key="1">
    <source>
        <dbReference type="SAM" id="SignalP"/>
    </source>
</evidence>
<protein>
    <submittedName>
        <fullName evidence="4">Uncharacterized protein</fullName>
    </submittedName>
</protein>
<dbReference type="Gene3D" id="3.10.560.10">
    <property type="entry name" value="Outer membrane lipoprotein wza domain like"/>
    <property type="match status" value="1"/>
</dbReference>
<dbReference type="OrthoDB" id="5814422at2"/>
<gene>
    <name evidence="4" type="ORF">ELS82_17180</name>
</gene>
<dbReference type="InterPro" id="IPR046459">
    <property type="entry name" value="Caps_syn_GfcC_N"/>
</dbReference>
<feature type="domain" description="Capsule biosynthesis GfcC-like C-terminal" evidence="2">
    <location>
        <begin position="161"/>
        <end position="239"/>
    </location>
</feature>
<sequence>MRKLIYCICLGACAPAIANTTIVNYSDNPPLKYSNSVRLEQIMLDLVASEDSASFTNYPVANRIFNLDKQRLANNQKQSVINQIDNSKSNNKSLYQSLTLLAEQIQAWDVSYRESIILDLDRVRLTPSMNPMLNGRYTIELPKRTNTVDLLGLFFSPSRKELKPNSTVSDYIHSTMHLSSASDSYAWIVYPDGHSEKVGYAYWNNQRTLIPPGSSIFLGFNHPSKELEQLEKEIVSLIAWKRDPL</sequence>
<feature type="domain" description="Capsule biosynthesis GfcC-like N-terminal" evidence="3">
    <location>
        <begin position="22"/>
        <end position="139"/>
    </location>
</feature>
<reference evidence="4 5" key="1">
    <citation type="submission" date="2019-01" db="EMBL/GenBank/DDBJ databases">
        <title>Vibrio BEI176 sp. nov, a marine bacterium isolated from China: eastern marignal seas.</title>
        <authorList>
            <person name="Li B."/>
        </authorList>
    </citation>
    <scope>NUCLEOTIDE SEQUENCE [LARGE SCALE GENOMIC DNA]</scope>
    <source>
        <strain evidence="4 5">BEI176</strain>
    </source>
</reference>
<feature type="signal peptide" evidence="1">
    <location>
        <begin position="1"/>
        <end position="18"/>
    </location>
</feature>
<dbReference type="InterPro" id="IPR010425">
    <property type="entry name" value="Caps_synth_GfcC-like_C"/>
</dbReference>
<keyword evidence="1" id="KW-0732">Signal</keyword>
<dbReference type="Pfam" id="PF20616">
    <property type="entry name" value="Caps_syn_GfcC_N"/>
    <property type="match status" value="1"/>
</dbReference>
<proteinExistence type="predicted"/>
<dbReference type="Proteomes" id="UP000297753">
    <property type="component" value="Unassembled WGS sequence"/>
</dbReference>
<comment type="caution">
    <text evidence="4">The sequence shown here is derived from an EMBL/GenBank/DDBJ whole genome shotgun (WGS) entry which is preliminary data.</text>
</comment>
<feature type="chain" id="PRO_5021291232" evidence="1">
    <location>
        <begin position="19"/>
        <end position="245"/>
    </location>
</feature>
<name>A0A4Y8WBV9_9VIBR</name>
<dbReference type="Gene3D" id="3.10.20.700">
    <property type="match status" value="1"/>
</dbReference>
<dbReference type="AlphaFoldDB" id="A0A4Y8WBV9"/>
<dbReference type="Pfam" id="PF06251">
    <property type="entry name" value="Caps_syn_GfcC_C"/>
    <property type="match status" value="1"/>
</dbReference>
<accession>A0A4Y8WBV9</accession>
<evidence type="ECO:0000259" key="3">
    <source>
        <dbReference type="Pfam" id="PF20616"/>
    </source>
</evidence>
<dbReference type="EMBL" id="SATR01000029">
    <property type="protein sequence ID" value="TFH90402.1"/>
    <property type="molecule type" value="Genomic_DNA"/>
</dbReference>